<feature type="transmembrane region" description="Helical" evidence="7">
    <location>
        <begin position="507"/>
        <end position="526"/>
    </location>
</feature>
<evidence type="ECO:0000256" key="5">
    <source>
        <dbReference type="ARBA" id="ARBA00022989"/>
    </source>
</evidence>
<dbReference type="InterPro" id="IPR050545">
    <property type="entry name" value="Mycobact_MmpL"/>
</dbReference>
<evidence type="ECO:0000259" key="8">
    <source>
        <dbReference type="PROSITE" id="PS50156"/>
    </source>
</evidence>
<accession>A0ABZ1W4W1</accession>
<protein>
    <submittedName>
        <fullName evidence="9">MMPL family transporter</fullName>
    </submittedName>
</protein>
<dbReference type="PANTHER" id="PTHR33406:SF11">
    <property type="entry name" value="MEMBRANE PROTEIN SCO6666-RELATED"/>
    <property type="match status" value="1"/>
</dbReference>
<comment type="similarity">
    <text evidence="2">Belongs to the resistance-nodulation-cell division (RND) (TC 2.A.6) family. MmpL subfamily.</text>
</comment>
<dbReference type="InterPro" id="IPR000731">
    <property type="entry name" value="SSD"/>
</dbReference>
<keyword evidence="5 7" id="KW-1133">Transmembrane helix</keyword>
<sequence length="713" mass="73305">MSSLLGRLGGAAAARPWRTLVAWLLLLTAAFALALTVGGTPRDSYRVPGTPSQAGADLLAERFPEMSGAGARVVVHDRNGARVPDAVLGELTGRLAGLRGTPIVAPPVFSQSGDTALIALTYRIPVTSFEGSEGLDALRAAAEPVERSGLQVEFGGQLPENFSAPSGTAEAIGIVAALIILVLALGTVVSAGLPLIVALAGLGLGSALVYLLAAVTDISATAPTVATMVGLGVGIDYALLLVSRHVEGLRKGLTPQRAAAEATATAGSSVVVAGSTVLVSLLGLKLAGLATYSSFGYATFAVVGAVMLASLTLVPALCSLAGPRLLRRAERRGAGKPAAGPAGPTRTERWARLIGRRPVAAALASLVVMLALAAPMLAMRTWPQDAGIQAESNTTRKAYDLVTAGYGPGANGPLLVTVDLRKVPAAELPAIAARLQADPGVAAVAPALLNGAGDAAVVSVQPRTGPQDTDTRHLLDRMRSGLLPQGAEVTGVVAVFSDISDRLASRLWVVVPFVVALSLILLTLLFRAPVIAVKAAAMNLLSVAAAYGVMTAVFQTDAGAELLGLPHSVPVSSWVPILMFTVLFGLSMDYEVFLLSRVREDWLATGDARGSVERGLSATGRVISSAAAIMVAVFIGFAIDPDVTVKMMGVGMAAAVLVDATIVRLVLVPATMTLLGRANWWLPAWLDRLLPELRIEHGDGPAPAAKERERVGV</sequence>
<evidence type="ECO:0000256" key="3">
    <source>
        <dbReference type="ARBA" id="ARBA00022475"/>
    </source>
</evidence>
<feature type="transmembrane region" description="Helical" evidence="7">
    <location>
        <begin position="196"/>
        <end position="215"/>
    </location>
</feature>
<keyword evidence="10" id="KW-1185">Reference proteome</keyword>
<dbReference type="InterPro" id="IPR004869">
    <property type="entry name" value="MMPL_dom"/>
</dbReference>
<evidence type="ECO:0000256" key="4">
    <source>
        <dbReference type="ARBA" id="ARBA00022692"/>
    </source>
</evidence>
<dbReference type="Gene3D" id="1.20.1640.10">
    <property type="entry name" value="Multidrug efflux transporter AcrB transmembrane domain"/>
    <property type="match status" value="2"/>
</dbReference>
<feature type="transmembrane region" description="Helical" evidence="7">
    <location>
        <begin position="295"/>
        <end position="322"/>
    </location>
</feature>
<dbReference type="PANTHER" id="PTHR33406">
    <property type="entry name" value="MEMBRANE PROTEIN MJ1562-RELATED"/>
    <property type="match status" value="1"/>
</dbReference>
<evidence type="ECO:0000256" key="2">
    <source>
        <dbReference type="ARBA" id="ARBA00010157"/>
    </source>
</evidence>
<gene>
    <name evidence="9" type="ORF">OG469_10230</name>
</gene>
<organism evidence="9 10">
    <name type="scientific">Kitasatospora herbaricolor</name>
    <dbReference type="NCBI Taxonomy" id="68217"/>
    <lineage>
        <taxon>Bacteria</taxon>
        <taxon>Bacillati</taxon>
        <taxon>Actinomycetota</taxon>
        <taxon>Actinomycetes</taxon>
        <taxon>Kitasatosporales</taxon>
        <taxon>Streptomycetaceae</taxon>
        <taxon>Kitasatospora</taxon>
    </lineage>
</organism>
<evidence type="ECO:0000313" key="9">
    <source>
        <dbReference type="EMBL" id="WUS55865.1"/>
    </source>
</evidence>
<dbReference type="SUPFAM" id="SSF82866">
    <property type="entry name" value="Multidrug efflux transporter AcrB transmembrane domain"/>
    <property type="match status" value="2"/>
</dbReference>
<comment type="subcellular location">
    <subcellularLocation>
        <location evidence="1">Cell membrane</location>
        <topology evidence="1">Multi-pass membrane protein</topology>
    </subcellularLocation>
</comment>
<keyword evidence="3" id="KW-1003">Cell membrane</keyword>
<feature type="transmembrane region" description="Helical" evidence="7">
    <location>
        <begin position="221"/>
        <end position="242"/>
    </location>
</feature>
<evidence type="ECO:0000313" key="10">
    <source>
        <dbReference type="Proteomes" id="UP001432014"/>
    </source>
</evidence>
<evidence type="ECO:0000256" key="1">
    <source>
        <dbReference type="ARBA" id="ARBA00004651"/>
    </source>
</evidence>
<name>A0ABZ1W4W1_9ACTN</name>
<dbReference type="PROSITE" id="PS50156">
    <property type="entry name" value="SSD"/>
    <property type="match status" value="1"/>
</dbReference>
<feature type="transmembrane region" description="Helical" evidence="7">
    <location>
        <begin position="574"/>
        <end position="595"/>
    </location>
</feature>
<feature type="transmembrane region" description="Helical" evidence="7">
    <location>
        <begin position="616"/>
        <end position="639"/>
    </location>
</feature>
<dbReference type="Pfam" id="PF03176">
    <property type="entry name" value="MMPL"/>
    <property type="match status" value="2"/>
</dbReference>
<dbReference type="EMBL" id="CP108482">
    <property type="protein sequence ID" value="WUS55865.1"/>
    <property type="molecule type" value="Genomic_DNA"/>
</dbReference>
<dbReference type="Proteomes" id="UP001432014">
    <property type="component" value="Chromosome"/>
</dbReference>
<feature type="transmembrane region" description="Helical" evidence="7">
    <location>
        <begin position="171"/>
        <end position="189"/>
    </location>
</feature>
<feature type="transmembrane region" description="Helical" evidence="7">
    <location>
        <begin position="645"/>
        <end position="667"/>
    </location>
</feature>
<keyword evidence="6 7" id="KW-0472">Membrane</keyword>
<reference evidence="9 10" key="1">
    <citation type="submission" date="2022-10" db="EMBL/GenBank/DDBJ databases">
        <title>The complete genomes of actinobacterial strains from the NBC collection.</title>
        <authorList>
            <person name="Joergensen T.S."/>
            <person name="Alvarez Arevalo M."/>
            <person name="Sterndorff E.B."/>
            <person name="Faurdal D."/>
            <person name="Vuksanovic O."/>
            <person name="Mourched A.-S."/>
            <person name="Charusanti P."/>
            <person name="Shaw S."/>
            <person name="Blin K."/>
            <person name="Weber T."/>
        </authorList>
    </citation>
    <scope>NUCLEOTIDE SEQUENCE [LARGE SCALE GENOMIC DNA]</scope>
    <source>
        <strain evidence="9 10">NBC_01247</strain>
    </source>
</reference>
<proteinExistence type="inferred from homology"/>
<feature type="transmembrane region" description="Helical" evidence="7">
    <location>
        <begin position="359"/>
        <end position="378"/>
    </location>
</feature>
<feature type="transmembrane region" description="Helical" evidence="7">
    <location>
        <begin position="533"/>
        <end position="554"/>
    </location>
</feature>
<evidence type="ECO:0000256" key="7">
    <source>
        <dbReference type="SAM" id="Phobius"/>
    </source>
</evidence>
<evidence type="ECO:0000256" key="6">
    <source>
        <dbReference type="ARBA" id="ARBA00023136"/>
    </source>
</evidence>
<feature type="domain" description="SSD" evidence="8">
    <location>
        <begin position="509"/>
        <end position="674"/>
    </location>
</feature>
<keyword evidence="4 7" id="KW-0812">Transmembrane</keyword>
<feature type="transmembrane region" description="Helical" evidence="7">
    <location>
        <begin position="262"/>
        <end position="283"/>
    </location>
</feature>
<dbReference type="RefSeq" id="WP_329499523.1">
    <property type="nucleotide sequence ID" value="NZ_CP108460.1"/>
</dbReference>